<accession>A0A060BKC4</accession>
<reference evidence="1" key="1">
    <citation type="journal article" date="2013" name="Environ. Microbiol.">
        <title>Seasonally variable intestinal metagenomes of the red palm weevil (Rhynchophorus ferrugineus).</title>
        <authorList>
            <person name="Jia S."/>
            <person name="Zhang X."/>
            <person name="Zhang G."/>
            <person name="Yin A."/>
            <person name="Zhang S."/>
            <person name="Li F."/>
            <person name="Wang L."/>
            <person name="Zhao D."/>
            <person name="Yun Q."/>
            <person name="Tala"/>
            <person name="Wang J."/>
            <person name="Sun G."/>
            <person name="Baabdullah M."/>
            <person name="Yu X."/>
            <person name="Hu S."/>
            <person name="Al-Mssallem I.S."/>
            <person name="Yu J."/>
        </authorList>
    </citation>
    <scope>NUCLEOTIDE SEQUENCE</scope>
</reference>
<dbReference type="InterPro" id="IPR029070">
    <property type="entry name" value="Chitinase_insertion_sf"/>
</dbReference>
<protein>
    <submittedName>
        <fullName evidence="1">CAZy families GH18 protein</fullName>
    </submittedName>
</protein>
<sequence length="74" mass="8481">MRIWDEASHNPCLSYTTEDGEHYKLWYEDAQSVADKLQLARMFGITGVSVWRLGAIPAYSDVPDYNVWSVLSAR</sequence>
<dbReference type="Gene3D" id="3.20.20.80">
    <property type="entry name" value="Glycosidases"/>
    <property type="match status" value="1"/>
</dbReference>
<dbReference type="EMBL" id="KF117394">
    <property type="protein sequence ID" value="AIA84648.1"/>
    <property type="molecule type" value="Genomic_DNA"/>
</dbReference>
<name>A0A060BKC4_9FIRM</name>
<evidence type="ECO:0000313" key="1">
    <source>
        <dbReference type="EMBL" id="AIA84648.1"/>
    </source>
</evidence>
<dbReference type="AlphaFoldDB" id="A0A060BKC4"/>
<proteinExistence type="predicted"/>
<organism evidence="1">
    <name type="scientific">uncultured Heliobacterium sp</name>
    <dbReference type="NCBI Taxonomy" id="167970"/>
    <lineage>
        <taxon>Bacteria</taxon>
        <taxon>Bacillati</taxon>
        <taxon>Bacillota</taxon>
        <taxon>Clostridia</taxon>
        <taxon>Eubacteriales</taxon>
        <taxon>Heliobacteriaceae</taxon>
        <taxon>Heliobacterium</taxon>
        <taxon>environmental samples</taxon>
    </lineage>
</organism>
<dbReference type="Gene3D" id="3.10.50.10">
    <property type="match status" value="1"/>
</dbReference>